<dbReference type="InterPro" id="IPR000515">
    <property type="entry name" value="MetI-like"/>
</dbReference>
<dbReference type="SUPFAM" id="SSF161098">
    <property type="entry name" value="MetI-like"/>
    <property type="match status" value="1"/>
</dbReference>
<comment type="similarity">
    <text evidence="2">Belongs to the binding-protein-dependent transport system permease family. CysTW subfamily.</text>
</comment>
<dbReference type="Gene3D" id="1.10.3720.10">
    <property type="entry name" value="MetI-like"/>
    <property type="match status" value="1"/>
</dbReference>
<gene>
    <name evidence="10" type="ORF">SAMN05216456_0306</name>
</gene>
<feature type="domain" description="ABC transmembrane type-1" evidence="9">
    <location>
        <begin position="173"/>
        <end position="379"/>
    </location>
</feature>
<keyword evidence="4" id="KW-1003">Cell membrane</keyword>
<proteinExistence type="inferred from homology"/>
<dbReference type="EMBL" id="FPCK01000001">
    <property type="protein sequence ID" value="SFV27554.1"/>
    <property type="molecule type" value="Genomic_DNA"/>
</dbReference>
<dbReference type="Pfam" id="PF00528">
    <property type="entry name" value="BPD_transp_1"/>
    <property type="match status" value="1"/>
</dbReference>
<keyword evidence="3 8" id="KW-0813">Transport</keyword>
<protein>
    <submittedName>
        <fullName evidence="10">Putative spermidine/putrescine transport system permease protein</fullName>
    </submittedName>
</protein>
<sequence>MTIDSAAMRSNIVGLALIAPLVIFLAFTFLVPLGRMLVLSVSDTELAAIMPRSVIALASWDGETLPDEEAFAAVAADLAAAREDRTAGTAARRLGYASAEWRTVLSSTARSLPDDASSITNWQDTLVSIEPAWGQAKIWHALAEARGPFTDIHVLTALGMDGGPDSGLYVNVLVRTFVIAISATAICLLLAMPAAYLLSSVSGPLAGLLMLTLLLPLWTSVLVRSTSWLVILQKNGILNQILMALRITNAPLDLIYNRTGVLIALTHVLLPYAVLPLYAAMKSLPKSQMQASRSLGGGPLSGFFRVYLPQVLPGLSAGGLMVFILALGYYITPLLLGGQGDQMLPFYIAYNTLQALNWGLAASLAGGLLIVTVILYLLYVRLVGVERVRV</sequence>
<evidence type="ECO:0000256" key="5">
    <source>
        <dbReference type="ARBA" id="ARBA00022692"/>
    </source>
</evidence>
<dbReference type="PROSITE" id="PS50928">
    <property type="entry name" value="ABC_TM1"/>
    <property type="match status" value="1"/>
</dbReference>
<dbReference type="PANTHER" id="PTHR42929">
    <property type="entry name" value="INNER MEMBRANE ABC TRANSPORTER PERMEASE PROTEIN YDCU-RELATED-RELATED"/>
    <property type="match status" value="1"/>
</dbReference>
<dbReference type="RefSeq" id="WP_092419964.1">
    <property type="nucleotide sequence ID" value="NZ_FPCK01000001.1"/>
</dbReference>
<organism evidence="10 11">
    <name type="scientific">Devosia crocina</name>
    <dbReference type="NCBI Taxonomy" id="429728"/>
    <lineage>
        <taxon>Bacteria</taxon>
        <taxon>Pseudomonadati</taxon>
        <taxon>Pseudomonadota</taxon>
        <taxon>Alphaproteobacteria</taxon>
        <taxon>Hyphomicrobiales</taxon>
        <taxon>Devosiaceae</taxon>
        <taxon>Devosia</taxon>
    </lineage>
</organism>
<keyword evidence="7 8" id="KW-0472">Membrane</keyword>
<evidence type="ECO:0000256" key="7">
    <source>
        <dbReference type="ARBA" id="ARBA00023136"/>
    </source>
</evidence>
<evidence type="ECO:0000256" key="2">
    <source>
        <dbReference type="ARBA" id="ARBA00007069"/>
    </source>
</evidence>
<evidence type="ECO:0000256" key="6">
    <source>
        <dbReference type="ARBA" id="ARBA00022989"/>
    </source>
</evidence>
<dbReference type="PANTHER" id="PTHR42929:SF5">
    <property type="entry name" value="ABC TRANSPORTER PERMEASE PROTEIN"/>
    <property type="match status" value="1"/>
</dbReference>
<dbReference type="Proteomes" id="UP000199074">
    <property type="component" value="Unassembled WGS sequence"/>
</dbReference>
<feature type="transmembrane region" description="Helical" evidence="8">
    <location>
        <begin position="261"/>
        <end position="280"/>
    </location>
</feature>
<evidence type="ECO:0000256" key="4">
    <source>
        <dbReference type="ARBA" id="ARBA00022475"/>
    </source>
</evidence>
<feature type="transmembrane region" description="Helical" evidence="8">
    <location>
        <begin position="205"/>
        <end position="223"/>
    </location>
</feature>
<dbReference type="AlphaFoldDB" id="A0A1I7MYT3"/>
<keyword evidence="6 8" id="KW-1133">Transmembrane helix</keyword>
<feature type="transmembrane region" description="Helical" evidence="8">
    <location>
        <begin position="177"/>
        <end position="198"/>
    </location>
</feature>
<evidence type="ECO:0000256" key="8">
    <source>
        <dbReference type="RuleBase" id="RU363032"/>
    </source>
</evidence>
<dbReference type="CDD" id="cd06261">
    <property type="entry name" value="TM_PBP2"/>
    <property type="match status" value="1"/>
</dbReference>
<comment type="subcellular location">
    <subcellularLocation>
        <location evidence="1 8">Cell membrane</location>
        <topology evidence="1 8">Multi-pass membrane protein</topology>
    </subcellularLocation>
</comment>
<feature type="transmembrane region" description="Helical" evidence="8">
    <location>
        <begin position="356"/>
        <end position="379"/>
    </location>
</feature>
<dbReference type="OrthoDB" id="9807047at2"/>
<evidence type="ECO:0000313" key="10">
    <source>
        <dbReference type="EMBL" id="SFV27554.1"/>
    </source>
</evidence>
<keyword evidence="11" id="KW-1185">Reference proteome</keyword>
<accession>A0A1I7MYT3</accession>
<evidence type="ECO:0000256" key="3">
    <source>
        <dbReference type="ARBA" id="ARBA00022448"/>
    </source>
</evidence>
<name>A0A1I7MYT3_9HYPH</name>
<dbReference type="GO" id="GO:0005886">
    <property type="term" value="C:plasma membrane"/>
    <property type="evidence" value="ECO:0007669"/>
    <property type="project" value="UniProtKB-SubCell"/>
</dbReference>
<keyword evidence="5 8" id="KW-0812">Transmembrane</keyword>
<feature type="transmembrane region" description="Helical" evidence="8">
    <location>
        <begin position="311"/>
        <end position="336"/>
    </location>
</feature>
<evidence type="ECO:0000259" key="9">
    <source>
        <dbReference type="PROSITE" id="PS50928"/>
    </source>
</evidence>
<dbReference type="InterPro" id="IPR035906">
    <property type="entry name" value="MetI-like_sf"/>
</dbReference>
<reference evidence="10 11" key="1">
    <citation type="submission" date="2016-10" db="EMBL/GenBank/DDBJ databases">
        <authorList>
            <person name="de Groot N.N."/>
        </authorList>
    </citation>
    <scope>NUCLEOTIDE SEQUENCE [LARGE SCALE GENOMIC DNA]</scope>
    <source>
        <strain evidence="10 11">IPL20</strain>
    </source>
</reference>
<dbReference type="GO" id="GO:0055085">
    <property type="term" value="P:transmembrane transport"/>
    <property type="evidence" value="ECO:0007669"/>
    <property type="project" value="InterPro"/>
</dbReference>
<feature type="transmembrane region" description="Helical" evidence="8">
    <location>
        <begin position="12"/>
        <end position="33"/>
    </location>
</feature>
<dbReference type="STRING" id="429728.SAMN05216456_0306"/>
<evidence type="ECO:0000313" key="11">
    <source>
        <dbReference type="Proteomes" id="UP000199074"/>
    </source>
</evidence>
<evidence type="ECO:0000256" key="1">
    <source>
        <dbReference type="ARBA" id="ARBA00004651"/>
    </source>
</evidence>